<evidence type="ECO:0000256" key="6">
    <source>
        <dbReference type="SAM" id="Phobius"/>
    </source>
</evidence>
<comment type="caution">
    <text evidence="8">The sequence shown here is derived from an EMBL/GenBank/DDBJ whole genome shotgun (WGS) entry which is preliminary data.</text>
</comment>
<reference evidence="9" key="1">
    <citation type="submission" date="2013-04" db="EMBL/GenBank/DDBJ databases">
        <title>Thioclava sp. 13D2W-2 Genome Sequencing.</title>
        <authorList>
            <person name="Lai Q."/>
            <person name="Li G."/>
            <person name="Shao Z."/>
        </authorList>
    </citation>
    <scope>NUCLEOTIDE SEQUENCE [LARGE SCALE GENOMIC DNA]</scope>
    <source>
        <strain evidence="9">13D2W-2</strain>
    </source>
</reference>
<sequence length="66" mass="7380">MMHSGMFGLNGFWGLILLALDIWALVSIVNSDRETGSKVLWVLLVFLLPLLGFLIWLIAGPRAVKR</sequence>
<evidence type="ECO:0000256" key="1">
    <source>
        <dbReference type="ARBA" id="ARBA00004651"/>
    </source>
</evidence>
<feature type="transmembrane region" description="Helical" evidence="6">
    <location>
        <begin position="40"/>
        <end position="59"/>
    </location>
</feature>
<dbReference type="Pfam" id="PF13396">
    <property type="entry name" value="PLDc_N"/>
    <property type="match status" value="1"/>
</dbReference>
<proteinExistence type="predicted"/>
<reference evidence="8 9" key="2">
    <citation type="journal article" date="2015" name="Antonie Van Leeuwenhoek">
        <title>Thioclava indica sp. nov., isolated from surface seawater of the Indian Ocean.</title>
        <authorList>
            <person name="Liu Y."/>
            <person name="Lai Q."/>
            <person name="Du J."/>
            <person name="Xu H."/>
            <person name="Jiang L."/>
            <person name="Shao Z."/>
        </authorList>
    </citation>
    <scope>NUCLEOTIDE SEQUENCE [LARGE SCALE GENOMIC DNA]</scope>
    <source>
        <strain evidence="8 9">13D2W-2</strain>
    </source>
</reference>
<keyword evidence="2" id="KW-1003">Cell membrane</keyword>
<keyword evidence="3 6" id="KW-0812">Transmembrane</keyword>
<dbReference type="Proteomes" id="UP000028607">
    <property type="component" value="Unassembled WGS sequence"/>
</dbReference>
<dbReference type="eggNOG" id="ENOG5032Q49">
    <property type="taxonomic scope" value="Bacteria"/>
</dbReference>
<protein>
    <recommendedName>
        <fullName evidence="7">Cardiolipin synthase N-terminal domain-containing protein</fullName>
    </recommendedName>
</protein>
<keyword evidence="4 6" id="KW-1133">Transmembrane helix</keyword>
<accession>A0A085TX07</accession>
<dbReference type="InterPro" id="IPR027379">
    <property type="entry name" value="CLS_N"/>
</dbReference>
<dbReference type="STRING" id="1317124.DW2_09771"/>
<evidence type="ECO:0000256" key="2">
    <source>
        <dbReference type="ARBA" id="ARBA00022475"/>
    </source>
</evidence>
<dbReference type="GO" id="GO:0005886">
    <property type="term" value="C:plasma membrane"/>
    <property type="evidence" value="ECO:0007669"/>
    <property type="project" value="UniProtKB-SubCell"/>
</dbReference>
<evidence type="ECO:0000313" key="9">
    <source>
        <dbReference type="Proteomes" id="UP000028607"/>
    </source>
</evidence>
<name>A0A085TX07_9RHOB</name>
<organism evidence="8 9">
    <name type="scientific">Thioclava atlantica</name>
    <dbReference type="NCBI Taxonomy" id="1317124"/>
    <lineage>
        <taxon>Bacteria</taxon>
        <taxon>Pseudomonadati</taxon>
        <taxon>Pseudomonadota</taxon>
        <taxon>Alphaproteobacteria</taxon>
        <taxon>Rhodobacterales</taxon>
        <taxon>Paracoccaceae</taxon>
        <taxon>Thioclava</taxon>
    </lineage>
</organism>
<dbReference type="EMBL" id="AQRC01000006">
    <property type="protein sequence ID" value="KFE35254.1"/>
    <property type="molecule type" value="Genomic_DNA"/>
</dbReference>
<evidence type="ECO:0000259" key="7">
    <source>
        <dbReference type="Pfam" id="PF13396"/>
    </source>
</evidence>
<evidence type="ECO:0000256" key="4">
    <source>
        <dbReference type="ARBA" id="ARBA00022989"/>
    </source>
</evidence>
<evidence type="ECO:0000256" key="5">
    <source>
        <dbReference type="ARBA" id="ARBA00023136"/>
    </source>
</evidence>
<gene>
    <name evidence="8" type="ORF">DW2_09771</name>
</gene>
<keyword evidence="5 6" id="KW-0472">Membrane</keyword>
<keyword evidence="9" id="KW-1185">Reference proteome</keyword>
<evidence type="ECO:0000256" key="3">
    <source>
        <dbReference type="ARBA" id="ARBA00022692"/>
    </source>
</evidence>
<feature type="transmembrane region" description="Helical" evidence="6">
    <location>
        <begin position="7"/>
        <end position="28"/>
    </location>
</feature>
<comment type="subcellular location">
    <subcellularLocation>
        <location evidence="1">Cell membrane</location>
        <topology evidence="1">Multi-pass membrane protein</topology>
    </subcellularLocation>
</comment>
<evidence type="ECO:0000313" key="8">
    <source>
        <dbReference type="EMBL" id="KFE35254.1"/>
    </source>
</evidence>
<feature type="domain" description="Cardiolipin synthase N-terminal" evidence="7">
    <location>
        <begin position="19"/>
        <end position="61"/>
    </location>
</feature>
<dbReference type="AlphaFoldDB" id="A0A085TX07"/>
<dbReference type="PATRIC" id="fig|1317124.6.peg.1983"/>